<proteinExistence type="predicted"/>
<gene>
    <name evidence="1" type="ORF">S12H4_40421</name>
</gene>
<dbReference type="AlphaFoldDB" id="X1SIY1"/>
<protein>
    <submittedName>
        <fullName evidence="1">Uncharacterized protein</fullName>
    </submittedName>
</protein>
<reference evidence="1" key="1">
    <citation type="journal article" date="2014" name="Front. Microbiol.">
        <title>High frequency of phylogenetically diverse reductive dehalogenase-homologous genes in deep subseafloor sedimentary metagenomes.</title>
        <authorList>
            <person name="Kawai M."/>
            <person name="Futagami T."/>
            <person name="Toyoda A."/>
            <person name="Takaki Y."/>
            <person name="Nishi S."/>
            <person name="Hori S."/>
            <person name="Arai W."/>
            <person name="Tsubouchi T."/>
            <person name="Morono Y."/>
            <person name="Uchiyama I."/>
            <person name="Ito T."/>
            <person name="Fujiyama A."/>
            <person name="Inagaki F."/>
            <person name="Takami H."/>
        </authorList>
    </citation>
    <scope>NUCLEOTIDE SEQUENCE</scope>
    <source>
        <strain evidence="1">Expedition CK06-06</strain>
    </source>
</reference>
<accession>X1SIY1</accession>
<sequence>MLYLEWVCPLVGGDAGNQVGAALQGSDVKPNENLVADISGSDPTSDFTYRYKYYE</sequence>
<name>X1SIY1_9ZZZZ</name>
<comment type="caution">
    <text evidence="1">The sequence shown here is derived from an EMBL/GenBank/DDBJ whole genome shotgun (WGS) entry which is preliminary data.</text>
</comment>
<organism evidence="1">
    <name type="scientific">marine sediment metagenome</name>
    <dbReference type="NCBI Taxonomy" id="412755"/>
    <lineage>
        <taxon>unclassified sequences</taxon>
        <taxon>metagenomes</taxon>
        <taxon>ecological metagenomes</taxon>
    </lineage>
</organism>
<dbReference type="EMBL" id="BARW01024526">
    <property type="protein sequence ID" value="GAI92928.1"/>
    <property type="molecule type" value="Genomic_DNA"/>
</dbReference>
<evidence type="ECO:0000313" key="1">
    <source>
        <dbReference type="EMBL" id="GAI92928.1"/>
    </source>
</evidence>